<dbReference type="HOGENOM" id="CLU_003729_0_0_6"/>
<name>B0KM34_PSEPG</name>
<organism evidence="1 2">
    <name type="scientific">Pseudomonas putida (strain GB-1)</name>
    <dbReference type="NCBI Taxonomy" id="76869"/>
    <lineage>
        <taxon>Bacteria</taxon>
        <taxon>Pseudomonadati</taxon>
        <taxon>Pseudomonadota</taxon>
        <taxon>Gammaproteobacteria</taxon>
        <taxon>Pseudomonadales</taxon>
        <taxon>Pseudomonadaceae</taxon>
        <taxon>Pseudomonas</taxon>
    </lineage>
</organism>
<dbReference type="RefSeq" id="WP_012274566.1">
    <property type="nucleotide sequence ID" value="NC_010322.1"/>
</dbReference>
<dbReference type="Proteomes" id="UP000002157">
    <property type="component" value="Chromosome"/>
</dbReference>
<protein>
    <submittedName>
        <fullName evidence="1">Uncharacterized protein</fullName>
    </submittedName>
</protein>
<dbReference type="KEGG" id="ppg:PputGB1_5059"/>
<evidence type="ECO:0000313" key="2">
    <source>
        <dbReference type="Proteomes" id="UP000002157"/>
    </source>
</evidence>
<evidence type="ECO:0000313" key="1">
    <source>
        <dbReference type="EMBL" id="ABZ00944.1"/>
    </source>
</evidence>
<proteinExistence type="predicted"/>
<gene>
    <name evidence="1" type="ordered locus">PputGB1_5059</name>
</gene>
<accession>B0KM34</accession>
<sequence length="1565" mass="175654">MPQSLPLAYLSFKQQVAQQFANRPSLREVVASAGYDALVARYPWTRENHPELRSIAGFSILHSLDEELPAQPSNLVDTLLEHFLSGQPMALEPTDQLSLNPPTVFRPQHVAPAIDIRMADLNTDYDDVLATLCETFQQAQISYWNGRDGDSDVTRLQWMQQVLKAALLATLEHQGLDSDQKALLYTLLARSHTTVDVQALQVSLGNPGNVAHEVLPDLLITGKKDARDLVLWCSPSGTVRGFNGLSAFAAALRDELSEHHAFDTMTWACVALTEDPFAYQARQLLNGLLQKIDRVQLGTIEQVVDLERVFSKLSDPSSIFPASFRIERSAPSITLPDWLEKATATDRFQYHMALLELTAGHMLARGETSLDGIEDLQHYTARRLREQMRHDHPNQPLCDPDQVRITISQVVQVSSVGPAKLEYLKTISLTELAISRLPLGSDQVASAVQLAGQQPPGSWMDLDYVDALITAVDVGGQYPKYVHDQLQTGSDNDERRQRFAEEWRVALLLSALQAKITGQLNERTWQAVADFCRREAHASTSLKMGPLSLCSVPGGPKTNLVHGMFVIEVPATGAWILYRPLFARQAIRQFDSRSQLMTSIRTEHTLQQEVLDWLDDDARPIYANDGFTHPHLHAGLAELAHLLGPGPGLAADALERLRAPATLAFTPWSGDVDSSMYQARASVLLLLASRQSLSNAQQRWALVVRLAWLAFNTVTPLLRGPAGLLAWLVEALLAIKDDLTALTQGSDEEKLLAGADILLNLAMLLAHGPGTAEHEAELPLQPEPRRARSAIAQQPSEQETWQAPAEQSRPAPIHISQWGHDQRLGNLPREARAALATLRAKISLNEQTALASGRLRGLYKVDDRYYVKLQDVAYEVEESWSGVRIIGPQVSHSEWSQSWGATPDGYYIVGRERSRGPWLTRWNGEWMLDLHLSGGMPRTAKALIDEKKQALKKMQEDRAANDKKLTNTEIFLDGYLQRVKPYDEAYLAFQRSLDAYPDTALDDLPEELQARRRALRTLRNESRANFDVLALTYEKQAELISNQAQLFASMSDPKYARFDPNAVASFARGQWWEQLLTADLHQFHRLLDMNDYAALKDQSRRLLQLPFGQEQAQLYLDYSKKVEAALATHRRLFNVSQRLDHNLSEALTDGQIQFSGKRKKLDVIINNRRYSTLMVRAQILSDLYQLVVSRDQLTAEDFESVLLSHKTLRNKPLHEALLSHDSLAAAQLAPEEQKEPLESALGEYKLSLGNAEYLLSRNIPAVNSSKLNEYIAELNALITLTERDLAATSAAADLQETALEQPLTHKVRSVKRKVIRTSRGKSVVVEETKDGDEAVQVDPLTEKTVARYQQQGDHWEAVPQAASAPDYTRLRRTGADLLAQKDTRIAHASRHLDGPNSLADQLDFYIQDMADIADALRAGPDQGHALATRLDLAVTEVRAEKKRLLTTAYLGTQHPDSKALHFLLEANEIEVKLTRARKRLKANDFLDVYDVYRLEPRQKLWEAHFHYTSANANPRRFAKGHLKFPNTMSREERLQRAQAPAERYEIYRGDLRLEQVEDIIPFPDS</sequence>
<reference evidence="1 2" key="1">
    <citation type="submission" date="2008-01" db="EMBL/GenBank/DDBJ databases">
        <title>Complete sequence of Pseudomonas putida GB-1.</title>
        <authorList>
            <consortium name="US DOE Joint Genome Institute"/>
            <person name="Copeland A."/>
            <person name="Lucas S."/>
            <person name="Lapidus A."/>
            <person name="Barry K."/>
            <person name="Glavina del Rio T."/>
            <person name="Dalin E."/>
            <person name="Tice H."/>
            <person name="Pitluck S."/>
            <person name="Bruce D."/>
            <person name="Goodwin L."/>
            <person name="Chertkov O."/>
            <person name="Brettin T."/>
            <person name="Detter J.C."/>
            <person name="Han C."/>
            <person name="Kuske C.R."/>
            <person name="Schmutz J."/>
            <person name="Larimer F."/>
            <person name="Land M."/>
            <person name="Hauser L."/>
            <person name="Kyrpides N."/>
            <person name="Kim E."/>
            <person name="McCarthy J.K."/>
            <person name="Richardson P."/>
        </authorList>
    </citation>
    <scope>NUCLEOTIDE SEQUENCE [LARGE SCALE GENOMIC DNA]</scope>
    <source>
        <strain evidence="1 2">GB-1</strain>
    </source>
</reference>
<dbReference type="EMBL" id="CP000926">
    <property type="protein sequence ID" value="ABZ00944.1"/>
    <property type="molecule type" value="Genomic_DNA"/>
</dbReference>